<organism evidence="1 2">
    <name type="scientific">Bombardia bombarda</name>
    <dbReference type="NCBI Taxonomy" id="252184"/>
    <lineage>
        <taxon>Eukaryota</taxon>
        <taxon>Fungi</taxon>
        <taxon>Dikarya</taxon>
        <taxon>Ascomycota</taxon>
        <taxon>Pezizomycotina</taxon>
        <taxon>Sordariomycetes</taxon>
        <taxon>Sordariomycetidae</taxon>
        <taxon>Sordariales</taxon>
        <taxon>Lasiosphaeriaceae</taxon>
        <taxon>Bombardia</taxon>
    </lineage>
</organism>
<name>A0AA40C8C6_9PEZI</name>
<dbReference type="AlphaFoldDB" id="A0AA40C8C6"/>
<proteinExistence type="predicted"/>
<gene>
    <name evidence="1" type="ORF">B0T17DRAFT_150669</name>
</gene>
<dbReference type="Proteomes" id="UP001174934">
    <property type="component" value="Unassembled WGS sequence"/>
</dbReference>
<sequence>MSLFYAYAISVVIPTNASSYQLGSGNYVITFANRAVADEWWRAITDIAKTDSNYVNITRVTPQLYNYDYSKINIATTISNANKAQSFYDRVFFTPFSGALSIIPLIDITDHISGTTYFIRSKISPDTFWYVDPSSSVVTASKSHRTKFRISYADNDNKKSNNVMINSDSIKITIAFEACSCNSNSAVFVQSDGELEIKKKGTDFKFGDIVNQHGAFEIGEIATGTVDSASIFKTADGEAWELV</sequence>
<evidence type="ECO:0000313" key="1">
    <source>
        <dbReference type="EMBL" id="KAK0628339.1"/>
    </source>
</evidence>
<protein>
    <submittedName>
        <fullName evidence="1">Uncharacterized protein</fullName>
    </submittedName>
</protein>
<reference evidence="1" key="1">
    <citation type="submission" date="2023-06" db="EMBL/GenBank/DDBJ databases">
        <title>Genome-scale phylogeny and comparative genomics of the fungal order Sordariales.</title>
        <authorList>
            <consortium name="Lawrence Berkeley National Laboratory"/>
            <person name="Hensen N."/>
            <person name="Bonometti L."/>
            <person name="Westerberg I."/>
            <person name="Brannstrom I.O."/>
            <person name="Guillou S."/>
            <person name="Cros-Aarteil S."/>
            <person name="Calhoun S."/>
            <person name="Haridas S."/>
            <person name="Kuo A."/>
            <person name="Mondo S."/>
            <person name="Pangilinan J."/>
            <person name="Riley R."/>
            <person name="LaButti K."/>
            <person name="Andreopoulos B."/>
            <person name="Lipzen A."/>
            <person name="Chen C."/>
            <person name="Yanf M."/>
            <person name="Daum C."/>
            <person name="Ng V."/>
            <person name="Clum A."/>
            <person name="Steindorff A."/>
            <person name="Ohm R."/>
            <person name="Martin F."/>
            <person name="Silar P."/>
            <person name="Natvig D."/>
            <person name="Lalanne C."/>
            <person name="Gautier V."/>
            <person name="Ament-velasquez S.L."/>
            <person name="Kruys A."/>
            <person name="Hutchinson M.I."/>
            <person name="Powell A.J."/>
            <person name="Barry K."/>
            <person name="Miller A.N."/>
            <person name="Grigoriev I.V."/>
            <person name="Debuchy R."/>
            <person name="Gladieux P."/>
            <person name="Thoren M.H."/>
            <person name="Johannesson H."/>
        </authorList>
    </citation>
    <scope>NUCLEOTIDE SEQUENCE</scope>
    <source>
        <strain evidence="1">SMH3391-2</strain>
    </source>
</reference>
<keyword evidence="2" id="KW-1185">Reference proteome</keyword>
<comment type="caution">
    <text evidence="1">The sequence shown here is derived from an EMBL/GenBank/DDBJ whole genome shotgun (WGS) entry which is preliminary data.</text>
</comment>
<dbReference type="EMBL" id="JAULSR010000002">
    <property type="protein sequence ID" value="KAK0628339.1"/>
    <property type="molecule type" value="Genomic_DNA"/>
</dbReference>
<accession>A0AA40C8C6</accession>
<evidence type="ECO:0000313" key="2">
    <source>
        <dbReference type="Proteomes" id="UP001174934"/>
    </source>
</evidence>